<feature type="domain" description="HTH lacI-type" evidence="4">
    <location>
        <begin position="2"/>
        <end position="56"/>
    </location>
</feature>
<name>A0A1I2KJY6_9BACL</name>
<evidence type="ECO:0000313" key="7">
    <source>
        <dbReference type="Proteomes" id="UP000198661"/>
    </source>
</evidence>
<evidence type="ECO:0000259" key="5">
    <source>
        <dbReference type="PROSITE" id="PS50943"/>
    </source>
</evidence>
<evidence type="ECO:0000256" key="2">
    <source>
        <dbReference type="ARBA" id="ARBA00023125"/>
    </source>
</evidence>
<dbReference type="CDD" id="cd01392">
    <property type="entry name" value="HTH_LacI"/>
    <property type="match status" value="1"/>
</dbReference>
<dbReference type="SUPFAM" id="SSF53822">
    <property type="entry name" value="Periplasmic binding protein-like I"/>
    <property type="match status" value="1"/>
</dbReference>
<dbReference type="CDD" id="cd06294">
    <property type="entry name" value="PBP1_MalR-like"/>
    <property type="match status" value="1"/>
</dbReference>
<evidence type="ECO:0000313" key="6">
    <source>
        <dbReference type="EMBL" id="SFF66843.1"/>
    </source>
</evidence>
<dbReference type="InterPro" id="IPR010982">
    <property type="entry name" value="Lambda_DNA-bd_dom_sf"/>
</dbReference>
<dbReference type="PANTHER" id="PTHR30146">
    <property type="entry name" value="LACI-RELATED TRANSCRIPTIONAL REPRESSOR"/>
    <property type="match status" value="1"/>
</dbReference>
<keyword evidence="7" id="KW-1185">Reference proteome</keyword>
<dbReference type="Gene3D" id="1.10.260.40">
    <property type="entry name" value="lambda repressor-like DNA-binding domains"/>
    <property type="match status" value="1"/>
</dbReference>
<dbReference type="PROSITE" id="PS50943">
    <property type="entry name" value="HTH_CROC1"/>
    <property type="match status" value="1"/>
</dbReference>
<protein>
    <submittedName>
        <fullName evidence="6">Transcriptional regulator, LacI family</fullName>
    </submittedName>
</protein>
<evidence type="ECO:0000259" key="4">
    <source>
        <dbReference type="PROSITE" id="PS50932"/>
    </source>
</evidence>
<keyword evidence="3" id="KW-0804">Transcription</keyword>
<dbReference type="SUPFAM" id="SSF47413">
    <property type="entry name" value="lambda repressor-like DNA-binding domains"/>
    <property type="match status" value="1"/>
</dbReference>
<dbReference type="PROSITE" id="PS00356">
    <property type="entry name" value="HTH_LACI_1"/>
    <property type="match status" value="1"/>
</dbReference>
<keyword evidence="1" id="KW-0805">Transcription regulation</keyword>
<dbReference type="Pfam" id="PF00532">
    <property type="entry name" value="Peripla_BP_1"/>
    <property type="match status" value="1"/>
</dbReference>
<organism evidence="6 7">
    <name type="scientific">Planifilum fulgidum</name>
    <dbReference type="NCBI Taxonomy" id="201973"/>
    <lineage>
        <taxon>Bacteria</taxon>
        <taxon>Bacillati</taxon>
        <taxon>Bacillota</taxon>
        <taxon>Bacilli</taxon>
        <taxon>Bacillales</taxon>
        <taxon>Thermoactinomycetaceae</taxon>
        <taxon>Planifilum</taxon>
    </lineage>
</organism>
<gene>
    <name evidence="6" type="ORF">SAMN04488025_10272</name>
</gene>
<sequence>MATIKDVAKLAGVSPSTVSRVIAGSNRISLETKNRVRKAMEQLNYVPNAIARSLARSHTHTIGFALSRRADQAFSNPFFSEVMRGMSTVAQARGYNILLSISINPEDELSKCLQLVRERRVDGLILSTSRVKDPLIAALSEEGAPFVVIGRCLERPVLSVNNDNVKAGYNATVHLLEEGYREIAYLSGETDLVVTIDRMNGYKQALLERGLPLVEERIGVADFSEQDGYEALCQMKERGVSFDAVVASDDLLALGALRFAERYGLRVPEDLGIVGFNDTPLMVYTHPPLTSVRILSYELGVEAMDLLIDALENPDKKRLKKEVVLPSELIVRGSSRRREKEK</sequence>
<proteinExistence type="predicted"/>
<dbReference type="InterPro" id="IPR001761">
    <property type="entry name" value="Peripla_BP/Lac1_sug-bd_dom"/>
</dbReference>
<dbReference type="InterPro" id="IPR001387">
    <property type="entry name" value="Cro/C1-type_HTH"/>
</dbReference>
<dbReference type="GO" id="GO:0003700">
    <property type="term" value="F:DNA-binding transcription factor activity"/>
    <property type="evidence" value="ECO:0007669"/>
    <property type="project" value="TreeGrafter"/>
</dbReference>
<dbReference type="Gene3D" id="3.40.50.2300">
    <property type="match status" value="2"/>
</dbReference>
<dbReference type="STRING" id="201973.SAMN04488025_10272"/>
<dbReference type="PROSITE" id="PS50932">
    <property type="entry name" value="HTH_LACI_2"/>
    <property type="match status" value="1"/>
</dbReference>
<keyword evidence="2" id="KW-0238">DNA-binding</keyword>
<dbReference type="EMBL" id="FOOK01000002">
    <property type="protein sequence ID" value="SFF66843.1"/>
    <property type="molecule type" value="Genomic_DNA"/>
</dbReference>
<dbReference type="GO" id="GO:0000976">
    <property type="term" value="F:transcription cis-regulatory region binding"/>
    <property type="evidence" value="ECO:0007669"/>
    <property type="project" value="TreeGrafter"/>
</dbReference>
<dbReference type="InterPro" id="IPR028082">
    <property type="entry name" value="Peripla_BP_I"/>
</dbReference>
<dbReference type="AlphaFoldDB" id="A0A1I2KJY6"/>
<evidence type="ECO:0000256" key="1">
    <source>
        <dbReference type="ARBA" id="ARBA00023015"/>
    </source>
</evidence>
<dbReference type="PRINTS" id="PR00036">
    <property type="entry name" value="HTHLACI"/>
</dbReference>
<dbReference type="Proteomes" id="UP000198661">
    <property type="component" value="Unassembled WGS sequence"/>
</dbReference>
<dbReference type="SMART" id="SM00354">
    <property type="entry name" value="HTH_LACI"/>
    <property type="match status" value="1"/>
</dbReference>
<dbReference type="RefSeq" id="WP_092035644.1">
    <property type="nucleotide sequence ID" value="NZ_FOOK01000002.1"/>
</dbReference>
<dbReference type="OrthoDB" id="9788209at2"/>
<evidence type="ECO:0000256" key="3">
    <source>
        <dbReference type="ARBA" id="ARBA00023163"/>
    </source>
</evidence>
<feature type="domain" description="HTH cro/C1-type" evidence="5">
    <location>
        <begin position="3"/>
        <end position="46"/>
    </location>
</feature>
<dbReference type="InterPro" id="IPR000843">
    <property type="entry name" value="HTH_LacI"/>
</dbReference>
<dbReference type="PANTHER" id="PTHR30146:SF109">
    <property type="entry name" value="HTH-TYPE TRANSCRIPTIONAL REGULATOR GALS"/>
    <property type="match status" value="1"/>
</dbReference>
<reference evidence="6 7" key="1">
    <citation type="submission" date="2016-10" db="EMBL/GenBank/DDBJ databases">
        <authorList>
            <person name="de Groot N.N."/>
        </authorList>
    </citation>
    <scope>NUCLEOTIDE SEQUENCE [LARGE SCALE GENOMIC DNA]</scope>
    <source>
        <strain evidence="6 7">DSM 44945</strain>
    </source>
</reference>
<dbReference type="Pfam" id="PF00356">
    <property type="entry name" value="LacI"/>
    <property type="match status" value="1"/>
</dbReference>
<accession>A0A1I2KJY6</accession>